<dbReference type="Pfam" id="PF00017">
    <property type="entry name" value="SH2"/>
    <property type="match status" value="1"/>
</dbReference>
<dbReference type="Pfam" id="PF00018">
    <property type="entry name" value="SH3_1"/>
    <property type="match status" value="1"/>
</dbReference>
<evidence type="ECO:0000256" key="4">
    <source>
        <dbReference type="ARBA" id="ARBA00022777"/>
    </source>
</evidence>
<dbReference type="SUPFAM" id="SSF50044">
    <property type="entry name" value="SH3-domain"/>
    <property type="match status" value="1"/>
</dbReference>
<evidence type="ECO:0000256" key="1">
    <source>
        <dbReference type="ARBA" id="ARBA00022443"/>
    </source>
</evidence>
<dbReference type="InterPro" id="IPR017441">
    <property type="entry name" value="Protein_kinase_ATP_BS"/>
</dbReference>
<dbReference type="PROSITE" id="PS50001">
    <property type="entry name" value="SH2"/>
    <property type="match status" value="1"/>
</dbReference>
<dbReference type="KEGG" id="pmrn:116946466"/>
<dbReference type="Proteomes" id="UP001318040">
    <property type="component" value="Chromosome 27"/>
</dbReference>
<dbReference type="SMART" id="SM00252">
    <property type="entry name" value="SH2"/>
    <property type="match status" value="1"/>
</dbReference>
<dbReference type="FunFam" id="3.30.505.10:FF:000044">
    <property type="entry name" value="Tyrosine-protein kinase"/>
    <property type="match status" value="1"/>
</dbReference>
<evidence type="ECO:0000256" key="8">
    <source>
        <dbReference type="ARBA" id="ARBA00051245"/>
    </source>
</evidence>
<keyword evidence="2 12" id="KW-0808">Transferase</keyword>
<keyword evidence="6 9" id="KW-0727">SH2 domain</keyword>
<dbReference type="InterPro" id="IPR036860">
    <property type="entry name" value="SH2_dom_sf"/>
</dbReference>
<dbReference type="PROSITE" id="PS00107">
    <property type="entry name" value="PROTEIN_KINASE_ATP"/>
    <property type="match status" value="1"/>
</dbReference>
<organism evidence="17 18">
    <name type="scientific">Petromyzon marinus</name>
    <name type="common">Sea lamprey</name>
    <dbReference type="NCBI Taxonomy" id="7757"/>
    <lineage>
        <taxon>Eukaryota</taxon>
        <taxon>Metazoa</taxon>
        <taxon>Chordata</taxon>
        <taxon>Craniata</taxon>
        <taxon>Vertebrata</taxon>
        <taxon>Cyclostomata</taxon>
        <taxon>Hyperoartia</taxon>
        <taxon>Petromyzontiformes</taxon>
        <taxon>Petromyzontidae</taxon>
        <taxon>Petromyzon</taxon>
    </lineage>
</organism>
<dbReference type="PROSITE" id="PS50011">
    <property type="entry name" value="PROTEIN_KINASE_DOM"/>
    <property type="match status" value="1"/>
</dbReference>
<dbReference type="SUPFAM" id="SSF56112">
    <property type="entry name" value="Protein kinase-like (PK-like)"/>
    <property type="match status" value="1"/>
</dbReference>
<dbReference type="PRINTS" id="PR00401">
    <property type="entry name" value="SH2DOMAIN"/>
</dbReference>
<proteinExistence type="inferred from homology"/>
<dbReference type="Gene3D" id="1.10.510.10">
    <property type="entry name" value="Transferase(Phosphotransferase) domain 1"/>
    <property type="match status" value="1"/>
</dbReference>
<dbReference type="InterPro" id="IPR036028">
    <property type="entry name" value="SH3-like_dom_sf"/>
</dbReference>
<dbReference type="Gene3D" id="3.30.200.20">
    <property type="entry name" value="Phosphorylase Kinase, domain 1"/>
    <property type="match status" value="1"/>
</dbReference>
<keyword evidence="3 11" id="KW-0547">Nucleotide-binding</keyword>
<keyword evidence="1 10" id="KW-0728">SH3 domain</keyword>
<evidence type="ECO:0000256" key="3">
    <source>
        <dbReference type="ARBA" id="ARBA00022741"/>
    </source>
</evidence>
<evidence type="ECO:0000256" key="9">
    <source>
        <dbReference type="PROSITE-ProRule" id="PRU00191"/>
    </source>
</evidence>
<feature type="domain" description="Protein kinase" evidence="16">
    <location>
        <begin position="306"/>
        <end position="560"/>
    </location>
</feature>
<feature type="compositionally biased region" description="Low complexity" evidence="13">
    <location>
        <begin position="91"/>
        <end position="107"/>
    </location>
</feature>
<keyword evidence="17" id="KW-1185">Reference proteome</keyword>
<evidence type="ECO:0000259" key="16">
    <source>
        <dbReference type="PROSITE" id="PS50011"/>
    </source>
</evidence>
<evidence type="ECO:0000256" key="11">
    <source>
        <dbReference type="PROSITE-ProRule" id="PRU10141"/>
    </source>
</evidence>
<gene>
    <name evidence="18" type="primary">LOC116946466</name>
</gene>
<dbReference type="RefSeq" id="XP_032817258.1">
    <property type="nucleotide sequence ID" value="XM_032961367.1"/>
</dbReference>
<dbReference type="CDD" id="cd05068">
    <property type="entry name" value="PTKc_Frk_like"/>
    <property type="match status" value="1"/>
</dbReference>
<dbReference type="GO" id="GO:0005524">
    <property type="term" value="F:ATP binding"/>
    <property type="evidence" value="ECO:0007669"/>
    <property type="project" value="UniProtKB-UniRule"/>
</dbReference>
<evidence type="ECO:0000256" key="2">
    <source>
        <dbReference type="ARBA" id="ARBA00022679"/>
    </source>
</evidence>
<dbReference type="FunFam" id="1.10.510.10:FF:000318">
    <property type="entry name" value="Tyrosine-protein kinase"/>
    <property type="match status" value="1"/>
</dbReference>
<comment type="similarity">
    <text evidence="12">Belongs to the protein kinase superfamily. Tyr protein kinase family.</text>
</comment>
<evidence type="ECO:0000256" key="6">
    <source>
        <dbReference type="ARBA" id="ARBA00022999"/>
    </source>
</evidence>
<reference evidence="18" key="1">
    <citation type="submission" date="2025-08" db="UniProtKB">
        <authorList>
            <consortium name="RefSeq"/>
        </authorList>
    </citation>
    <scope>IDENTIFICATION</scope>
    <source>
        <tissue evidence="18">Sperm</tissue>
    </source>
</reference>
<dbReference type="Gene3D" id="3.30.505.10">
    <property type="entry name" value="SH2 domain"/>
    <property type="match status" value="1"/>
</dbReference>
<dbReference type="SMART" id="SM00326">
    <property type="entry name" value="SH3"/>
    <property type="match status" value="1"/>
</dbReference>
<dbReference type="EC" id="2.7.10.2" evidence="12"/>
<dbReference type="GO" id="GO:0004715">
    <property type="term" value="F:non-membrane spanning protein tyrosine kinase activity"/>
    <property type="evidence" value="ECO:0007669"/>
    <property type="project" value="UniProtKB-EC"/>
</dbReference>
<evidence type="ECO:0000256" key="5">
    <source>
        <dbReference type="ARBA" id="ARBA00022840"/>
    </source>
</evidence>
<dbReference type="InterPro" id="IPR020635">
    <property type="entry name" value="Tyr_kinase_cat_dom"/>
</dbReference>
<keyword evidence="4 12" id="KW-0418">Kinase</keyword>
<evidence type="ECO:0000313" key="18">
    <source>
        <dbReference type="RefSeq" id="XP_032817258.1"/>
    </source>
</evidence>
<evidence type="ECO:0000256" key="13">
    <source>
        <dbReference type="SAM" id="MobiDB-lite"/>
    </source>
</evidence>
<sequence>MGSHLGKAERGRVRPSGEMGKGSPLPPRLRGFTGAPNPGAADQESLALATGTLAASPAETRSQTRTETPAAAAAASTERQKKTPGSRAQVPAAETPGEAAETPGEAAAAPKVWPRFVALFDYEARTESDLSLVRGDELEVLEEAEEVRATRGWWQARRVAPLRPGEPREGFAPSTFLAPAASEQSETWFFGPIKRSEAERQLMKSGNVHGSFLVRQSETSGHGYSLSVRDGDTVKHYKIRVLEKGSFFITRRNQFATLRDLVQSYSRDANGLCVTLNQPCLKKEMPQTEGLSSDMADKWEIPRSSVQLVKRLGAGQFGEVWQGLWNKTTPVAIKTLKQGTMDRDDFLREAQLMKRLRHPKLIQLYAVCTQEEPIYIITELMSNGSLANYLQTPEGRSLDLVELVDMAAQVAAGMAYLEAQNYIHRDLAARNILVAEHNACKVADFGLARVIKEDEYEARVGSKFPIKWTAPEAANYNRFSIKSDVWSFGVLLHEIITYGKLPYPGQTNAEVLAAVDRGYRMPCPPGCPQAFYDLMLECWNVDDQARPTFETLQWQLEDFFSQEGTNYTEAGALN</sequence>
<keyword evidence="5 11" id="KW-0067">ATP-binding</keyword>
<evidence type="ECO:0000256" key="7">
    <source>
        <dbReference type="ARBA" id="ARBA00023137"/>
    </source>
</evidence>
<feature type="compositionally biased region" description="Low complexity" evidence="13">
    <location>
        <begin position="45"/>
        <end position="58"/>
    </location>
</feature>
<dbReference type="InterPro" id="IPR000980">
    <property type="entry name" value="SH2"/>
</dbReference>
<evidence type="ECO:0000259" key="15">
    <source>
        <dbReference type="PROSITE" id="PS50002"/>
    </source>
</evidence>
<accession>A0AAJ7TFZ8</accession>
<dbReference type="Gene3D" id="2.30.30.40">
    <property type="entry name" value="SH3 Domains"/>
    <property type="match status" value="1"/>
</dbReference>
<evidence type="ECO:0000256" key="10">
    <source>
        <dbReference type="PROSITE-ProRule" id="PRU00192"/>
    </source>
</evidence>
<dbReference type="GeneID" id="116946466"/>
<evidence type="ECO:0000256" key="12">
    <source>
        <dbReference type="RuleBase" id="RU362096"/>
    </source>
</evidence>
<dbReference type="InterPro" id="IPR001452">
    <property type="entry name" value="SH3_domain"/>
</dbReference>
<feature type="domain" description="SH2" evidence="14">
    <location>
        <begin position="188"/>
        <end position="280"/>
    </location>
</feature>
<dbReference type="SUPFAM" id="SSF55550">
    <property type="entry name" value="SH2 domain"/>
    <property type="match status" value="1"/>
</dbReference>
<dbReference type="Pfam" id="PF07714">
    <property type="entry name" value="PK_Tyr_Ser-Thr"/>
    <property type="match status" value="1"/>
</dbReference>
<keyword evidence="7 12" id="KW-0829">Tyrosine-protein kinase</keyword>
<dbReference type="InterPro" id="IPR001245">
    <property type="entry name" value="Ser-Thr/Tyr_kinase_cat_dom"/>
</dbReference>
<feature type="domain" description="SH3" evidence="15">
    <location>
        <begin position="111"/>
        <end position="182"/>
    </location>
</feature>
<dbReference type="PRINTS" id="PR00452">
    <property type="entry name" value="SH3DOMAIN"/>
</dbReference>
<dbReference type="PROSITE" id="PS50002">
    <property type="entry name" value="SH3"/>
    <property type="match status" value="1"/>
</dbReference>
<dbReference type="AlphaFoldDB" id="A0AAJ7TFZ8"/>
<dbReference type="PROSITE" id="PS00109">
    <property type="entry name" value="PROTEIN_KINASE_TYR"/>
    <property type="match status" value="1"/>
</dbReference>
<protein>
    <recommendedName>
        <fullName evidence="12">Tyrosine-protein kinase</fullName>
        <ecNumber evidence="12">2.7.10.2</ecNumber>
    </recommendedName>
</protein>
<dbReference type="PRINTS" id="PR00109">
    <property type="entry name" value="TYRKINASE"/>
</dbReference>
<feature type="compositionally biased region" description="Basic and acidic residues" evidence="13">
    <location>
        <begin position="1"/>
        <end position="12"/>
    </location>
</feature>
<evidence type="ECO:0000259" key="14">
    <source>
        <dbReference type="PROSITE" id="PS50001"/>
    </source>
</evidence>
<dbReference type="InterPro" id="IPR011009">
    <property type="entry name" value="Kinase-like_dom_sf"/>
</dbReference>
<dbReference type="PANTHER" id="PTHR24418">
    <property type="entry name" value="TYROSINE-PROTEIN KINASE"/>
    <property type="match status" value="1"/>
</dbReference>
<dbReference type="InterPro" id="IPR000719">
    <property type="entry name" value="Prot_kinase_dom"/>
</dbReference>
<dbReference type="FunFam" id="3.30.200.20:FF:000037">
    <property type="entry name" value="Tyrosine-protein kinase"/>
    <property type="match status" value="1"/>
</dbReference>
<name>A0AAJ7TFZ8_PETMA</name>
<dbReference type="InterPro" id="IPR050198">
    <property type="entry name" value="Non-receptor_tyrosine_kinases"/>
</dbReference>
<evidence type="ECO:0000313" key="17">
    <source>
        <dbReference type="Proteomes" id="UP001318040"/>
    </source>
</evidence>
<feature type="region of interest" description="Disordered" evidence="13">
    <location>
        <begin position="1"/>
        <end position="107"/>
    </location>
</feature>
<dbReference type="InterPro" id="IPR008266">
    <property type="entry name" value="Tyr_kinase_AS"/>
</dbReference>
<comment type="catalytic activity">
    <reaction evidence="8 12">
        <text>L-tyrosyl-[protein] + ATP = O-phospho-L-tyrosyl-[protein] + ADP + H(+)</text>
        <dbReference type="Rhea" id="RHEA:10596"/>
        <dbReference type="Rhea" id="RHEA-COMP:10136"/>
        <dbReference type="Rhea" id="RHEA-COMP:20101"/>
        <dbReference type="ChEBI" id="CHEBI:15378"/>
        <dbReference type="ChEBI" id="CHEBI:30616"/>
        <dbReference type="ChEBI" id="CHEBI:46858"/>
        <dbReference type="ChEBI" id="CHEBI:61978"/>
        <dbReference type="ChEBI" id="CHEBI:456216"/>
        <dbReference type="EC" id="2.7.10.2"/>
    </reaction>
</comment>
<dbReference type="SMART" id="SM00219">
    <property type="entry name" value="TyrKc"/>
    <property type="match status" value="1"/>
</dbReference>
<feature type="binding site" evidence="11">
    <location>
        <position position="334"/>
    </location>
    <ligand>
        <name>ATP</name>
        <dbReference type="ChEBI" id="CHEBI:30616"/>
    </ligand>
</feature>